<evidence type="ECO:0000256" key="1">
    <source>
        <dbReference type="SAM" id="Phobius"/>
    </source>
</evidence>
<dbReference type="Proteomes" id="UP000199328">
    <property type="component" value="Unassembled WGS sequence"/>
</dbReference>
<name>A0A1G8Z8L4_9RHOB</name>
<evidence type="ECO:0008006" key="4">
    <source>
        <dbReference type="Google" id="ProtNLM"/>
    </source>
</evidence>
<dbReference type="Pfam" id="PF11146">
    <property type="entry name" value="DUF2905"/>
    <property type="match status" value="1"/>
</dbReference>
<sequence length="70" mass="7555">MSRFLIALGIILILAGLLWPLVQKLGLGRLPGDIVIERGGARIYIPIVSAILVSVVLSVVLNLILWIVGR</sequence>
<accession>A0A1G8Z8L4</accession>
<dbReference type="PANTHER" id="PTHR36443">
    <property type="entry name" value="BSR5223 PROTEIN"/>
    <property type="match status" value="1"/>
</dbReference>
<evidence type="ECO:0000313" key="3">
    <source>
        <dbReference type="Proteomes" id="UP000199328"/>
    </source>
</evidence>
<dbReference type="STRING" id="990712.SAMN05216257_101610"/>
<gene>
    <name evidence="2" type="ORF">SAMN05216257_101610</name>
</gene>
<dbReference type="EMBL" id="FNFV01000001">
    <property type="protein sequence ID" value="SDK10974.1"/>
    <property type="molecule type" value="Genomic_DNA"/>
</dbReference>
<reference evidence="3" key="1">
    <citation type="submission" date="2016-10" db="EMBL/GenBank/DDBJ databases">
        <authorList>
            <person name="Varghese N."/>
            <person name="Submissions S."/>
        </authorList>
    </citation>
    <scope>NUCLEOTIDE SEQUENCE [LARGE SCALE GENOMIC DNA]</scope>
    <source>
        <strain evidence="3">CGMCC 1.10789</strain>
    </source>
</reference>
<dbReference type="RefSeq" id="WP_092497992.1">
    <property type="nucleotide sequence ID" value="NZ_FNFV01000001.1"/>
</dbReference>
<dbReference type="AlphaFoldDB" id="A0A1G8Z8L4"/>
<keyword evidence="3" id="KW-1185">Reference proteome</keyword>
<keyword evidence="1" id="KW-0812">Transmembrane</keyword>
<dbReference type="InterPro" id="IPR021320">
    <property type="entry name" value="DUF2905"/>
</dbReference>
<protein>
    <recommendedName>
        <fullName evidence="4">DUF2905 domain-containing protein</fullName>
    </recommendedName>
</protein>
<dbReference type="PANTHER" id="PTHR36443:SF1">
    <property type="entry name" value="BSR5223 PROTEIN"/>
    <property type="match status" value="1"/>
</dbReference>
<evidence type="ECO:0000313" key="2">
    <source>
        <dbReference type="EMBL" id="SDK10974.1"/>
    </source>
</evidence>
<feature type="transmembrane region" description="Helical" evidence="1">
    <location>
        <begin position="44"/>
        <end position="68"/>
    </location>
</feature>
<keyword evidence="1" id="KW-0472">Membrane</keyword>
<organism evidence="2 3">
    <name type="scientific">Meinhardsimonia xiamenensis</name>
    <dbReference type="NCBI Taxonomy" id="990712"/>
    <lineage>
        <taxon>Bacteria</taxon>
        <taxon>Pseudomonadati</taxon>
        <taxon>Pseudomonadota</taxon>
        <taxon>Alphaproteobacteria</taxon>
        <taxon>Rhodobacterales</taxon>
        <taxon>Paracoccaceae</taxon>
        <taxon>Meinhardsimonia</taxon>
    </lineage>
</organism>
<proteinExistence type="predicted"/>
<keyword evidence="1" id="KW-1133">Transmembrane helix</keyword>